<feature type="transmembrane region" description="Helical" evidence="1">
    <location>
        <begin position="20"/>
        <end position="37"/>
    </location>
</feature>
<accession>S4PXN4</accession>
<dbReference type="AlphaFoldDB" id="S4PXN4"/>
<keyword evidence="1" id="KW-1133">Transmembrane helix</keyword>
<reference evidence="2" key="1">
    <citation type="journal article" date="2013" name="BMC Genomics">
        <title>Unscrambling butterfly oogenesis.</title>
        <authorList>
            <person name="Carter J.M."/>
            <person name="Baker S.C."/>
            <person name="Pink R."/>
            <person name="Carter D.R."/>
            <person name="Collins A."/>
            <person name="Tomlin J."/>
            <person name="Gibbs M."/>
            <person name="Breuker C.J."/>
        </authorList>
    </citation>
    <scope>NUCLEOTIDE SEQUENCE</scope>
    <source>
        <tissue evidence="2">Ovary</tissue>
    </source>
</reference>
<keyword evidence="1" id="KW-0812">Transmembrane</keyword>
<evidence type="ECO:0000313" key="2">
    <source>
        <dbReference type="EMBL" id="JAA87827.1"/>
    </source>
</evidence>
<dbReference type="EMBL" id="GAIX01004733">
    <property type="protein sequence ID" value="JAA87827.1"/>
    <property type="molecule type" value="Transcribed_RNA"/>
</dbReference>
<protein>
    <submittedName>
        <fullName evidence="2">Uncharacterized protein</fullName>
    </submittedName>
</protein>
<name>S4PXN4_9NEOP</name>
<reference evidence="2" key="2">
    <citation type="submission" date="2013-05" db="EMBL/GenBank/DDBJ databases">
        <authorList>
            <person name="Carter J.-M."/>
            <person name="Baker S.C."/>
            <person name="Pink R."/>
            <person name="Carter D.R.F."/>
            <person name="Collins A."/>
            <person name="Tomlin J."/>
            <person name="Gibbs M."/>
            <person name="Breuker C.J."/>
        </authorList>
    </citation>
    <scope>NUCLEOTIDE SEQUENCE</scope>
    <source>
        <tissue evidence="2">Ovary</tissue>
    </source>
</reference>
<sequence>MHSNRELEKFTSNYYYPYNIIFRHYFILHILFGYYFDTCTNAQRVGKTVAYDKMLSFPRGESLSSAHAWFSLGFVLQQNKCHCIVKD</sequence>
<organism evidence="2">
    <name type="scientific">Pararge aegeria</name>
    <name type="common">speckled wood butterfly</name>
    <dbReference type="NCBI Taxonomy" id="116150"/>
    <lineage>
        <taxon>Eukaryota</taxon>
        <taxon>Metazoa</taxon>
        <taxon>Ecdysozoa</taxon>
        <taxon>Arthropoda</taxon>
        <taxon>Hexapoda</taxon>
        <taxon>Insecta</taxon>
        <taxon>Pterygota</taxon>
        <taxon>Neoptera</taxon>
        <taxon>Endopterygota</taxon>
        <taxon>Lepidoptera</taxon>
        <taxon>Glossata</taxon>
        <taxon>Ditrysia</taxon>
        <taxon>Papilionoidea</taxon>
        <taxon>Nymphalidae</taxon>
        <taxon>Satyrinae</taxon>
        <taxon>Satyrini</taxon>
        <taxon>Parargina</taxon>
        <taxon>Pararge</taxon>
    </lineage>
</organism>
<proteinExistence type="predicted"/>
<keyword evidence="1" id="KW-0472">Membrane</keyword>
<evidence type="ECO:0000256" key="1">
    <source>
        <dbReference type="SAM" id="Phobius"/>
    </source>
</evidence>